<reference evidence="3 4" key="1">
    <citation type="journal article" date="2016" name="Nat. Commun.">
        <title>Thousands of microbial genomes shed light on interconnected biogeochemical processes in an aquifer system.</title>
        <authorList>
            <person name="Anantharaman K."/>
            <person name="Brown C.T."/>
            <person name="Hug L.A."/>
            <person name="Sharon I."/>
            <person name="Castelle C.J."/>
            <person name="Probst A.J."/>
            <person name="Thomas B.C."/>
            <person name="Singh A."/>
            <person name="Wilkins M.J."/>
            <person name="Karaoz U."/>
            <person name="Brodie E.L."/>
            <person name="Williams K.H."/>
            <person name="Hubbard S.S."/>
            <person name="Banfield J.F."/>
        </authorList>
    </citation>
    <scope>NUCLEOTIDE SEQUENCE [LARGE SCALE GENOMIC DNA]</scope>
</reference>
<dbReference type="InterPro" id="IPR036779">
    <property type="entry name" value="LysM_dom_sf"/>
</dbReference>
<evidence type="ECO:0000259" key="2">
    <source>
        <dbReference type="PROSITE" id="PS51782"/>
    </source>
</evidence>
<proteinExistence type="predicted"/>
<evidence type="ECO:0000256" key="1">
    <source>
        <dbReference type="SAM" id="Phobius"/>
    </source>
</evidence>
<dbReference type="Proteomes" id="UP000176651">
    <property type="component" value="Unassembled WGS sequence"/>
</dbReference>
<keyword evidence="1" id="KW-1133">Transmembrane helix</keyword>
<keyword evidence="1" id="KW-0472">Membrane</keyword>
<dbReference type="SMART" id="SM00257">
    <property type="entry name" value="LysM"/>
    <property type="match status" value="1"/>
</dbReference>
<evidence type="ECO:0000313" key="4">
    <source>
        <dbReference type="Proteomes" id="UP000176651"/>
    </source>
</evidence>
<accession>A0A1F4NSF8</accession>
<protein>
    <recommendedName>
        <fullName evidence="2">LysM domain-containing protein</fullName>
    </recommendedName>
</protein>
<sequence>MSKLEQYSRRYAYKVRHKYRQDPFAFMVLWALFFSAIFLIFAFRGLIAVTFMREIDTGTSTSAPAVTEEIAADEGTTENAPASTTPLSDIQASGDTYTVKSGDSLYGIGLELGKDWKVIAELNGIGPPYSLGVGQVLKLP</sequence>
<dbReference type="InterPro" id="IPR018392">
    <property type="entry name" value="LysM"/>
</dbReference>
<feature type="transmembrane region" description="Helical" evidence="1">
    <location>
        <begin position="24"/>
        <end position="47"/>
    </location>
</feature>
<comment type="caution">
    <text evidence="3">The sequence shown here is derived from an EMBL/GenBank/DDBJ whole genome shotgun (WGS) entry which is preliminary data.</text>
</comment>
<feature type="domain" description="LysM" evidence="2">
    <location>
        <begin position="95"/>
        <end position="139"/>
    </location>
</feature>
<organism evidence="3 4">
    <name type="scientific">candidate division Kazan bacterium RBG_13_50_9</name>
    <dbReference type="NCBI Taxonomy" id="1798535"/>
    <lineage>
        <taxon>Bacteria</taxon>
        <taxon>Bacteria division Kazan-3B-28</taxon>
    </lineage>
</organism>
<gene>
    <name evidence="3" type="ORF">A2V68_01835</name>
</gene>
<dbReference type="AlphaFoldDB" id="A0A1F4NSF8"/>
<name>A0A1F4NSF8_UNCK3</name>
<dbReference type="SUPFAM" id="SSF54106">
    <property type="entry name" value="LysM domain"/>
    <property type="match status" value="1"/>
</dbReference>
<dbReference type="Pfam" id="PF01476">
    <property type="entry name" value="LysM"/>
    <property type="match status" value="1"/>
</dbReference>
<dbReference type="STRING" id="1798535.A2V68_01835"/>
<keyword evidence="1" id="KW-0812">Transmembrane</keyword>
<dbReference type="Gene3D" id="3.10.350.10">
    <property type="entry name" value="LysM domain"/>
    <property type="match status" value="1"/>
</dbReference>
<dbReference type="EMBL" id="META01000002">
    <property type="protein sequence ID" value="OGB74423.1"/>
    <property type="molecule type" value="Genomic_DNA"/>
</dbReference>
<evidence type="ECO:0000313" key="3">
    <source>
        <dbReference type="EMBL" id="OGB74423.1"/>
    </source>
</evidence>
<dbReference type="PROSITE" id="PS51782">
    <property type="entry name" value="LYSM"/>
    <property type="match status" value="1"/>
</dbReference>
<dbReference type="CDD" id="cd00118">
    <property type="entry name" value="LysM"/>
    <property type="match status" value="1"/>
</dbReference>